<dbReference type="Pfam" id="PF06114">
    <property type="entry name" value="Peptidase_M78"/>
    <property type="match status" value="1"/>
</dbReference>
<dbReference type="PROSITE" id="PS51154">
    <property type="entry name" value="MACRO"/>
    <property type="match status" value="1"/>
</dbReference>
<dbReference type="Pfam" id="PF01661">
    <property type="entry name" value="Macro"/>
    <property type="match status" value="1"/>
</dbReference>
<dbReference type="InterPro" id="IPR010359">
    <property type="entry name" value="IrrE_HExxH"/>
</dbReference>
<dbReference type="EMBL" id="FRBW01000001">
    <property type="protein sequence ID" value="SHL75282.1"/>
    <property type="molecule type" value="Genomic_DNA"/>
</dbReference>
<comment type="catalytic activity">
    <reaction evidence="1">
        <text>an N-(ADP-alpha-D-ribosyl)-thymidine in DNA + H2O = a thymidine in DNA + ADP-D-ribose</text>
        <dbReference type="Rhea" id="RHEA:71655"/>
        <dbReference type="Rhea" id="RHEA-COMP:13556"/>
        <dbReference type="Rhea" id="RHEA-COMP:18051"/>
        <dbReference type="ChEBI" id="CHEBI:15377"/>
        <dbReference type="ChEBI" id="CHEBI:57967"/>
        <dbReference type="ChEBI" id="CHEBI:137386"/>
        <dbReference type="ChEBI" id="CHEBI:191199"/>
    </reaction>
    <physiologicalReaction direction="left-to-right" evidence="1">
        <dbReference type="Rhea" id="RHEA:71656"/>
    </physiologicalReaction>
</comment>
<feature type="domain" description="Macro" evidence="2">
    <location>
        <begin position="269"/>
        <end position="444"/>
    </location>
</feature>
<proteinExistence type="predicted"/>
<sequence>MSDASSIRWTNASVKAFAKDVDPLLAIEEAARNLVLKAREKGWEGPPFNPLRIAEMLEVQVEANSSVADARLVATESGPKIEFNPKQPRERVRFSIAHEIAHLLFPDWSEQIRNRGGDKTPDDWQLEMLCNLAASEFVLPIGSLSATSNIPPIEALMRQRREYDVSAEAFLIRLAKISKQPIGIFVSSPTVSENGRRHYKIDYFVSSPTAPRIRLSGLALPDESIVYRCTAIGHTDRAVERWVTDTPTQIECVGLTAYPGSIYPRVAGLVRFDEVQEKHVPIRLLHGDVLEPRNGGKKIICQLVNDKAVKWGGGVARKIAKRFPDAEEAYAEQVKRIPQHDRLGRAILSKASEDITIASLIGQEGFGPSLFPRIRYSALQSCLEKVADHAASTGASIHMPKIGTGSAGGDWSTIEEIVDYVMVRAGLFVTVYDIPPKRVQLELL</sequence>
<gene>
    <name evidence="3" type="ORF">SAMN05444272_1392</name>
</gene>
<keyword evidence="4" id="KW-1185">Reference proteome</keyword>
<dbReference type="Gene3D" id="3.40.220.10">
    <property type="entry name" value="Leucine Aminopeptidase, subunit E, domain 1"/>
    <property type="match status" value="1"/>
</dbReference>
<evidence type="ECO:0000313" key="3">
    <source>
        <dbReference type="EMBL" id="SHL75282.1"/>
    </source>
</evidence>
<dbReference type="InterPro" id="IPR043472">
    <property type="entry name" value="Macro_dom-like"/>
</dbReference>
<evidence type="ECO:0000313" key="4">
    <source>
        <dbReference type="Proteomes" id="UP000186002"/>
    </source>
</evidence>
<dbReference type="AlphaFoldDB" id="A0A1M7D703"/>
<organism evidence="3 4">
    <name type="scientific">Roseibium suaedae</name>
    <dbReference type="NCBI Taxonomy" id="735517"/>
    <lineage>
        <taxon>Bacteria</taxon>
        <taxon>Pseudomonadati</taxon>
        <taxon>Pseudomonadota</taxon>
        <taxon>Alphaproteobacteria</taxon>
        <taxon>Hyphomicrobiales</taxon>
        <taxon>Stappiaceae</taxon>
        <taxon>Roseibium</taxon>
    </lineage>
</organism>
<evidence type="ECO:0000259" key="2">
    <source>
        <dbReference type="PROSITE" id="PS51154"/>
    </source>
</evidence>
<reference evidence="3 4" key="1">
    <citation type="submission" date="2016-11" db="EMBL/GenBank/DDBJ databases">
        <authorList>
            <person name="Jaros S."/>
            <person name="Januszkiewicz K."/>
            <person name="Wedrychowicz H."/>
        </authorList>
    </citation>
    <scope>NUCLEOTIDE SEQUENCE [LARGE SCALE GENOMIC DNA]</scope>
    <source>
        <strain evidence="3 4">DSM 22153</strain>
    </source>
</reference>
<dbReference type="OrthoDB" id="9794834at2"/>
<accession>A0A1M7D703</accession>
<dbReference type="InterPro" id="IPR002589">
    <property type="entry name" value="Macro_dom"/>
</dbReference>
<dbReference type="PANTHER" id="PTHR12521">
    <property type="entry name" value="PROTEIN C6ORF130"/>
    <property type="match status" value="1"/>
</dbReference>
<dbReference type="Proteomes" id="UP000186002">
    <property type="component" value="Unassembled WGS sequence"/>
</dbReference>
<dbReference type="RefSeq" id="WP_084081738.1">
    <property type="nucleotide sequence ID" value="NZ_FRBW01000001.1"/>
</dbReference>
<dbReference type="PANTHER" id="PTHR12521:SF0">
    <property type="entry name" value="ADP-RIBOSE GLYCOHYDROLASE OARD1"/>
    <property type="match status" value="1"/>
</dbReference>
<dbReference type="Gene3D" id="1.10.10.2910">
    <property type="match status" value="1"/>
</dbReference>
<dbReference type="SUPFAM" id="SSF52949">
    <property type="entry name" value="Macro domain-like"/>
    <property type="match status" value="1"/>
</dbReference>
<name>A0A1M7D703_9HYPH</name>
<dbReference type="GO" id="GO:0140291">
    <property type="term" value="P:peptidyl-glutamate ADP-deribosylation"/>
    <property type="evidence" value="ECO:0007669"/>
    <property type="project" value="TreeGrafter"/>
</dbReference>
<dbReference type="STRING" id="735517.SAMN05444272_1392"/>
<dbReference type="InterPro" id="IPR050892">
    <property type="entry name" value="ADP-ribose_metab_enzymes"/>
</dbReference>
<evidence type="ECO:0000256" key="1">
    <source>
        <dbReference type="ARBA" id="ARBA00035885"/>
    </source>
</evidence>
<protein>
    <recommendedName>
        <fullName evidence="2">Macro domain-containing protein</fullName>
    </recommendedName>
</protein>